<name>A0A1T4TK70_9HYPH</name>
<dbReference type="SUPFAM" id="SSF56176">
    <property type="entry name" value="FAD-binding/transporter-associated domain-like"/>
    <property type="match status" value="1"/>
</dbReference>
<dbReference type="PROSITE" id="PS51387">
    <property type="entry name" value="FAD_PCMH"/>
    <property type="match status" value="1"/>
</dbReference>
<dbReference type="EMBL" id="FUWJ01000020">
    <property type="protein sequence ID" value="SKA40896.1"/>
    <property type="molecule type" value="Genomic_DNA"/>
</dbReference>
<dbReference type="GO" id="GO:0071949">
    <property type="term" value="F:FAD binding"/>
    <property type="evidence" value="ECO:0007669"/>
    <property type="project" value="InterPro"/>
</dbReference>
<dbReference type="SUPFAM" id="SSF55103">
    <property type="entry name" value="FAD-linked oxidases, C-terminal domain"/>
    <property type="match status" value="1"/>
</dbReference>
<protein>
    <submittedName>
        <fullName evidence="8">Alkyldihydroxyacetonephosphate synthase</fullName>
    </submittedName>
</protein>
<dbReference type="STRING" id="225324.SAMN02745126_06428"/>
<dbReference type="InterPro" id="IPR036318">
    <property type="entry name" value="FAD-bd_PCMH-like_sf"/>
</dbReference>
<dbReference type="Pfam" id="PF01565">
    <property type="entry name" value="FAD_binding_4"/>
    <property type="match status" value="1"/>
</dbReference>
<evidence type="ECO:0000256" key="4">
    <source>
        <dbReference type="PIRSR" id="PIRSR625650-1"/>
    </source>
</evidence>
<dbReference type="Proteomes" id="UP000190092">
    <property type="component" value="Unassembled WGS sequence"/>
</dbReference>
<dbReference type="AlphaFoldDB" id="A0A1T4TK70"/>
<dbReference type="Gene3D" id="3.30.465.10">
    <property type="match status" value="1"/>
</dbReference>
<dbReference type="InterPro" id="IPR004113">
    <property type="entry name" value="FAD-bd_oxidored_4_C"/>
</dbReference>
<evidence type="ECO:0000256" key="1">
    <source>
        <dbReference type="ARBA" id="ARBA00008000"/>
    </source>
</evidence>
<gene>
    <name evidence="8" type="ORF">SAMN02745126_06428</name>
</gene>
<dbReference type="InterPro" id="IPR016164">
    <property type="entry name" value="FAD-linked_Oxase-like_C"/>
</dbReference>
<feature type="binding site" evidence="5">
    <location>
        <begin position="257"/>
        <end position="263"/>
    </location>
    <ligand>
        <name>FAD</name>
        <dbReference type="ChEBI" id="CHEBI:57692"/>
    </ligand>
</feature>
<dbReference type="Gene3D" id="3.30.300.330">
    <property type="match status" value="1"/>
</dbReference>
<evidence type="ECO:0000256" key="6">
    <source>
        <dbReference type="PIRSR" id="PIRSR625650-4"/>
    </source>
</evidence>
<proteinExistence type="inferred from homology"/>
<sequence length="530" mass="58759">MRRQKKFYAWGYADEDLSADEIKPWEAEIAQRYGISSFDVTPAPKSDEIALRATRLTVPSGLQSIVRTDHLTRLEHSYGKAGFDAIRMLMRSVPNPPDAVAFPENEQDIVRVLDWCDQAGAMAIPYGGGSSVVKGIEPPASAEKVVTISLRHMDKVLEVDSVSHAARIQGGIYGPAIEDQLRQTPFTMRHYMQAYRCSTLGGWIATRSGGHYATLYTHIDDFVESLRVVTPSGALETRRLPGSGAGPSPDRMFLGSEGILGIITEAWVRLRKKPTFRASASVRFKNFFAGADAVRAITQAGLYPANCRLLEAREALPGIPWSSEEAVLVLAFESADHPLEAWMKRALEICGDHGGAADPTDPDDENAHRSGAAGAWRNRFIRAPHYSEHAAARGILSSTFETAMTWERVPEFHRKITAITRDTIKRVTGRDGTVTCRFTHVYPDGPCLYFTFGGILDKRRQLEQFMEILTTCTAATVEHGGTTTHHHAVGRFHRPFYDKQRPELFARALRAAKRELDPKGMMNPGVLIDP</sequence>
<feature type="site" description="Important for enzyme activity" evidence="6">
    <location>
        <position position="308"/>
    </location>
</feature>
<evidence type="ECO:0000313" key="8">
    <source>
        <dbReference type="EMBL" id="SKA40896.1"/>
    </source>
</evidence>
<comment type="similarity">
    <text evidence="1">Belongs to the FAD-binding oxidoreductase/transferase type 4 family.</text>
</comment>
<keyword evidence="9" id="KW-1185">Reference proteome</keyword>
<keyword evidence="3 5" id="KW-0274">FAD</keyword>
<dbReference type="InterPro" id="IPR025650">
    <property type="entry name" value="Alkyl-DHAP_Synthase"/>
</dbReference>
<dbReference type="Pfam" id="PF02913">
    <property type="entry name" value="FAD-oxidase_C"/>
    <property type="match status" value="1"/>
</dbReference>
<dbReference type="InterPro" id="IPR016166">
    <property type="entry name" value="FAD-bd_PCMH"/>
</dbReference>
<evidence type="ECO:0000256" key="3">
    <source>
        <dbReference type="ARBA" id="ARBA00022827"/>
    </source>
</evidence>
<dbReference type="GO" id="GO:0008610">
    <property type="term" value="P:lipid biosynthetic process"/>
    <property type="evidence" value="ECO:0007669"/>
    <property type="project" value="InterPro"/>
</dbReference>
<dbReference type="PANTHER" id="PTHR46568">
    <property type="entry name" value="ALKYLDIHYDROXYACETONEPHOSPHATE SYNTHASE, PEROXISOMAL"/>
    <property type="match status" value="1"/>
</dbReference>
<dbReference type="OrthoDB" id="9811557at2"/>
<evidence type="ECO:0000313" key="9">
    <source>
        <dbReference type="Proteomes" id="UP000190092"/>
    </source>
</evidence>
<dbReference type="InterPro" id="IPR016169">
    <property type="entry name" value="FAD-bd_PCMH_sub2"/>
</dbReference>
<evidence type="ECO:0000256" key="2">
    <source>
        <dbReference type="ARBA" id="ARBA00022630"/>
    </source>
</evidence>
<dbReference type="RefSeq" id="WP_085938156.1">
    <property type="nucleotide sequence ID" value="NZ_FUWJ01000020.1"/>
</dbReference>
<dbReference type="GO" id="GO:0008609">
    <property type="term" value="F:alkylglycerone-phosphate synthase activity"/>
    <property type="evidence" value="ECO:0007669"/>
    <property type="project" value="InterPro"/>
</dbReference>
<feature type="binding site" evidence="5">
    <location>
        <begin position="125"/>
        <end position="131"/>
    </location>
    <ligand>
        <name>FAD</name>
        <dbReference type="ChEBI" id="CHEBI:57692"/>
    </ligand>
</feature>
<evidence type="ECO:0000256" key="5">
    <source>
        <dbReference type="PIRSR" id="PIRSR625650-3"/>
    </source>
</evidence>
<reference evidence="9" key="1">
    <citation type="submission" date="2017-02" db="EMBL/GenBank/DDBJ databases">
        <authorList>
            <person name="Varghese N."/>
            <person name="Submissions S."/>
        </authorList>
    </citation>
    <scope>NUCLEOTIDE SEQUENCE [LARGE SCALE GENOMIC DNA]</scope>
    <source>
        <strain evidence="9">ATCC 27094</strain>
    </source>
</reference>
<keyword evidence="2" id="KW-0285">Flavoprotein</keyword>
<feature type="domain" description="FAD-binding PCMH-type" evidence="7">
    <location>
        <begin position="93"/>
        <end position="273"/>
    </location>
</feature>
<accession>A0A1T4TK70</accession>
<dbReference type="PANTHER" id="PTHR46568:SF1">
    <property type="entry name" value="ALKYLDIHYDROXYACETONEPHOSPHATE SYNTHASE, PEROXISOMAL"/>
    <property type="match status" value="1"/>
</dbReference>
<feature type="active site" description="Proton donor/acceptor" evidence="4">
    <location>
        <position position="449"/>
    </location>
</feature>
<evidence type="ECO:0000259" key="7">
    <source>
        <dbReference type="PROSITE" id="PS51387"/>
    </source>
</evidence>
<organism evidence="8 9">
    <name type="scientific">Enhydrobacter aerosaccus</name>
    <dbReference type="NCBI Taxonomy" id="225324"/>
    <lineage>
        <taxon>Bacteria</taxon>
        <taxon>Pseudomonadati</taxon>
        <taxon>Pseudomonadota</taxon>
        <taxon>Alphaproteobacteria</taxon>
        <taxon>Hyphomicrobiales</taxon>
        <taxon>Enhydrobacter</taxon>
    </lineage>
</organism>
<comment type="cofactor">
    <cofactor evidence="5">
        <name>FAD</name>
        <dbReference type="ChEBI" id="CHEBI:57692"/>
    </cofactor>
</comment>
<dbReference type="InterPro" id="IPR006094">
    <property type="entry name" value="Oxid_FAD_bind_N"/>
</dbReference>